<feature type="transmembrane region" description="Helical" evidence="19">
    <location>
        <begin position="28"/>
        <end position="45"/>
    </location>
</feature>
<dbReference type="PANTHER" id="PTHR46382:SF1">
    <property type="entry name" value="PHOSPHATIDATE CYTIDYLYLTRANSFERASE"/>
    <property type="match status" value="1"/>
</dbReference>
<evidence type="ECO:0000313" key="21">
    <source>
        <dbReference type="Proteomes" id="UP000183028"/>
    </source>
</evidence>
<evidence type="ECO:0000256" key="10">
    <source>
        <dbReference type="ARBA" id="ARBA00022679"/>
    </source>
</evidence>
<keyword evidence="16" id="KW-0594">Phospholipid biosynthesis</keyword>
<feature type="transmembrane region" description="Helical" evidence="19">
    <location>
        <begin position="101"/>
        <end position="121"/>
    </location>
</feature>
<dbReference type="RefSeq" id="WP_074731055.1">
    <property type="nucleotide sequence ID" value="NZ_CACWHD010000001.1"/>
</dbReference>
<comment type="pathway">
    <text evidence="3 18">Phospholipid metabolism; CDP-diacylglycerol biosynthesis; CDP-diacylglycerol from sn-glycerol 3-phosphate: step 3/3.</text>
</comment>
<sequence>MKQRIITAIVLLAIFVPCVVLGGYPWQAIMVFVGAMAGFELLSICDGPKAKIYLYPLLIFYILYSIFMPHELLIPVRYITLFLMALLVAGIFDYGMPLLRLSYYFMSATLVALGLHMIYFMRAELGLNYILFLAFATLGADTGAYFVGRKLGKHKLNPRLSPKKTIEGSVGGTVVGTILACIFAYLSKMNLPLAAIIIMSLVLSTTGQIGDLSFSSIKRTFEVKDYSQIFPGHGGVLDRFDSIIFNAMVLGLLMQYLTMFHIL</sequence>
<feature type="transmembrane region" description="Helical" evidence="19">
    <location>
        <begin position="76"/>
        <end position="94"/>
    </location>
</feature>
<evidence type="ECO:0000256" key="2">
    <source>
        <dbReference type="ARBA" id="ARBA00004651"/>
    </source>
</evidence>
<evidence type="ECO:0000256" key="4">
    <source>
        <dbReference type="ARBA" id="ARBA00005189"/>
    </source>
</evidence>
<dbReference type="EC" id="2.7.7.41" evidence="6 18"/>
<keyword evidence="12 18" id="KW-0548">Nucleotidyltransferase</keyword>
<keyword evidence="17" id="KW-1208">Phospholipid metabolism</keyword>
<keyword evidence="14" id="KW-0443">Lipid metabolism</keyword>
<comment type="similarity">
    <text evidence="5 18">Belongs to the CDS family.</text>
</comment>
<dbReference type="GO" id="GO:0005886">
    <property type="term" value="C:plasma membrane"/>
    <property type="evidence" value="ECO:0007669"/>
    <property type="project" value="UniProtKB-SubCell"/>
</dbReference>
<feature type="transmembrane region" description="Helical" evidence="19">
    <location>
        <begin position="52"/>
        <end position="70"/>
    </location>
</feature>
<reference evidence="21" key="1">
    <citation type="submission" date="2016-10" db="EMBL/GenBank/DDBJ databases">
        <authorList>
            <person name="Varghese N."/>
        </authorList>
    </citation>
    <scope>NUCLEOTIDE SEQUENCE [LARGE SCALE GENOMIC DNA]</scope>
    <source>
        <strain evidence="21">DSM 20406</strain>
    </source>
</reference>
<dbReference type="Proteomes" id="UP000183028">
    <property type="component" value="Unassembled WGS sequence"/>
</dbReference>
<dbReference type="InterPro" id="IPR000374">
    <property type="entry name" value="PC_trans"/>
</dbReference>
<dbReference type="EMBL" id="FNYK01000001">
    <property type="protein sequence ID" value="SEI37242.1"/>
    <property type="molecule type" value="Genomic_DNA"/>
</dbReference>
<name>A0A1H6QE05_9FIRM</name>
<evidence type="ECO:0000256" key="1">
    <source>
        <dbReference type="ARBA" id="ARBA00001698"/>
    </source>
</evidence>
<feature type="transmembrane region" description="Helical" evidence="19">
    <location>
        <begin position="193"/>
        <end position="214"/>
    </location>
</feature>
<comment type="catalytic activity">
    <reaction evidence="1 18">
        <text>a 1,2-diacyl-sn-glycero-3-phosphate + CTP + H(+) = a CDP-1,2-diacyl-sn-glycerol + diphosphate</text>
        <dbReference type="Rhea" id="RHEA:16229"/>
        <dbReference type="ChEBI" id="CHEBI:15378"/>
        <dbReference type="ChEBI" id="CHEBI:33019"/>
        <dbReference type="ChEBI" id="CHEBI:37563"/>
        <dbReference type="ChEBI" id="CHEBI:58332"/>
        <dbReference type="ChEBI" id="CHEBI:58608"/>
        <dbReference type="EC" id="2.7.7.41"/>
    </reaction>
</comment>
<feature type="transmembrane region" description="Helical" evidence="19">
    <location>
        <begin position="168"/>
        <end position="187"/>
    </location>
</feature>
<evidence type="ECO:0000256" key="18">
    <source>
        <dbReference type="RuleBase" id="RU003938"/>
    </source>
</evidence>
<evidence type="ECO:0000256" key="17">
    <source>
        <dbReference type="ARBA" id="ARBA00023264"/>
    </source>
</evidence>
<accession>A0A1H6QE05</accession>
<feature type="transmembrane region" description="Helical" evidence="19">
    <location>
        <begin position="127"/>
        <end position="147"/>
    </location>
</feature>
<dbReference type="GO" id="GO:0016024">
    <property type="term" value="P:CDP-diacylglycerol biosynthetic process"/>
    <property type="evidence" value="ECO:0007669"/>
    <property type="project" value="UniProtKB-UniPathway"/>
</dbReference>
<evidence type="ECO:0000256" key="11">
    <source>
        <dbReference type="ARBA" id="ARBA00022692"/>
    </source>
</evidence>
<evidence type="ECO:0000256" key="7">
    <source>
        <dbReference type="ARBA" id="ARBA00019373"/>
    </source>
</evidence>
<keyword evidence="13 19" id="KW-1133">Transmembrane helix</keyword>
<keyword evidence="9" id="KW-0444">Lipid biosynthesis</keyword>
<evidence type="ECO:0000256" key="5">
    <source>
        <dbReference type="ARBA" id="ARBA00010185"/>
    </source>
</evidence>
<evidence type="ECO:0000256" key="15">
    <source>
        <dbReference type="ARBA" id="ARBA00023136"/>
    </source>
</evidence>
<evidence type="ECO:0000256" key="16">
    <source>
        <dbReference type="ARBA" id="ARBA00023209"/>
    </source>
</evidence>
<evidence type="ECO:0000256" key="6">
    <source>
        <dbReference type="ARBA" id="ARBA00012487"/>
    </source>
</evidence>
<evidence type="ECO:0000256" key="13">
    <source>
        <dbReference type="ARBA" id="ARBA00022989"/>
    </source>
</evidence>
<dbReference type="STRING" id="322505.SAMN04487836_10167"/>
<keyword evidence="11 18" id="KW-0812">Transmembrane</keyword>
<feature type="transmembrane region" description="Helical" evidence="19">
    <location>
        <begin position="5"/>
        <end position="22"/>
    </location>
</feature>
<comment type="pathway">
    <text evidence="4">Lipid metabolism.</text>
</comment>
<dbReference type="Pfam" id="PF01148">
    <property type="entry name" value="CTP_transf_1"/>
    <property type="match status" value="1"/>
</dbReference>
<evidence type="ECO:0000256" key="9">
    <source>
        <dbReference type="ARBA" id="ARBA00022516"/>
    </source>
</evidence>
<keyword evidence="15 19" id="KW-0472">Membrane</keyword>
<protein>
    <recommendedName>
        <fullName evidence="7 18">Phosphatidate cytidylyltransferase</fullName>
        <ecNumber evidence="6 18">2.7.7.41</ecNumber>
    </recommendedName>
</protein>
<dbReference type="GO" id="GO:0004605">
    <property type="term" value="F:phosphatidate cytidylyltransferase activity"/>
    <property type="evidence" value="ECO:0007669"/>
    <property type="project" value="UniProtKB-EC"/>
</dbReference>
<proteinExistence type="inferred from homology"/>
<dbReference type="PANTHER" id="PTHR46382">
    <property type="entry name" value="PHOSPHATIDATE CYTIDYLYLTRANSFERASE"/>
    <property type="match status" value="1"/>
</dbReference>
<evidence type="ECO:0000256" key="3">
    <source>
        <dbReference type="ARBA" id="ARBA00005119"/>
    </source>
</evidence>
<dbReference type="PROSITE" id="PS01315">
    <property type="entry name" value="CDS"/>
    <property type="match status" value="1"/>
</dbReference>
<feature type="transmembrane region" description="Helical" evidence="19">
    <location>
        <begin position="243"/>
        <end position="262"/>
    </location>
</feature>
<dbReference type="AlphaFoldDB" id="A0A1H6QE05"/>
<keyword evidence="8" id="KW-1003">Cell membrane</keyword>
<evidence type="ECO:0000313" key="20">
    <source>
        <dbReference type="EMBL" id="SEI37242.1"/>
    </source>
</evidence>
<keyword evidence="10 18" id="KW-0808">Transferase</keyword>
<keyword evidence="21" id="KW-1185">Reference proteome</keyword>
<evidence type="ECO:0000256" key="19">
    <source>
        <dbReference type="SAM" id="Phobius"/>
    </source>
</evidence>
<gene>
    <name evidence="20" type="ORF">SAMN04487834_100131</name>
</gene>
<dbReference type="OrthoDB" id="9799199at2"/>
<organism evidence="20 21">
    <name type="scientific">Sharpea azabuensis</name>
    <dbReference type="NCBI Taxonomy" id="322505"/>
    <lineage>
        <taxon>Bacteria</taxon>
        <taxon>Bacillati</taxon>
        <taxon>Bacillota</taxon>
        <taxon>Erysipelotrichia</taxon>
        <taxon>Erysipelotrichales</taxon>
        <taxon>Coprobacillaceae</taxon>
        <taxon>Sharpea</taxon>
    </lineage>
</organism>
<dbReference type="UniPathway" id="UPA00557">
    <property type="reaction ID" value="UER00614"/>
</dbReference>
<evidence type="ECO:0000256" key="14">
    <source>
        <dbReference type="ARBA" id="ARBA00023098"/>
    </source>
</evidence>
<evidence type="ECO:0000256" key="12">
    <source>
        <dbReference type="ARBA" id="ARBA00022695"/>
    </source>
</evidence>
<dbReference type="eggNOG" id="COG4589">
    <property type="taxonomic scope" value="Bacteria"/>
</dbReference>
<evidence type="ECO:0000256" key="8">
    <source>
        <dbReference type="ARBA" id="ARBA00022475"/>
    </source>
</evidence>
<comment type="subcellular location">
    <subcellularLocation>
        <location evidence="2">Cell membrane</location>
        <topology evidence="2">Multi-pass membrane protein</topology>
    </subcellularLocation>
</comment>